<evidence type="ECO:0000256" key="1">
    <source>
        <dbReference type="ARBA" id="ARBA00004141"/>
    </source>
</evidence>
<reference evidence="9 10" key="1">
    <citation type="journal article" date="2019" name="Int. J. Syst. Evol. Microbiol.">
        <title>The Global Catalogue of Microorganisms (GCM) 10K type strain sequencing project: providing services to taxonomists for standard genome sequencing and annotation.</title>
        <authorList>
            <consortium name="The Broad Institute Genomics Platform"/>
            <consortium name="The Broad Institute Genome Sequencing Center for Infectious Disease"/>
            <person name="Wu L."/>
            <person name="Ma J."/>
        </authorList>
    </citation>
    <scope>NUCLEOTIDE SEQUENCE [LARGE SCALE GENOMIC DNA]</scope>
    <source>
        <strain evidence="9 10">JCM 13249</strain>
    </source>
</reference>
<feature type="transmembrane region" description="Helical" evidence="7">
    <location>
        <begin position="49"/>
        <end position="66"/>
    </location>
</feature>
<feature type="compositionally biased region" description="Low complexity" evidence="6">
    <location>
        <begin position="179"/>
        <end position="214"/>
    </location>
</feature>
<feature type="transmembrane region" description="Helical" evidence="7">
    <location>
        <begin position="111"/>
        <end position="134"/>
    </location>
</feature>
<dbReference type="Proteomes" id="UP001500655">
    <property type="component" value="Unassembled WGS sequence"/>
</dbReference>
<evidence type="ECO:0000313" key="10">
    <source>
        <dbReference type="Proteomes" id="UP001500655"/>
    </source>
</evidence>
<keyword evidence="5 7" id="KW-0472">Membrane</keyword>
<gene>
    <name evidence="9" type="ORF">GCM10009681_00830</name>
</gene>
<comment type="caution">
    <text evidence="9">The sequence shown here is derived from an EMBL/GenBank/DDBJ whole genome shotgun (WGS) entry which is preliminary data.</text>
</comment>
<evidence type="ECO:0000256" key="6">
    <source>
        <dbReference type="SAM" id="MobiDB-lite"/>
    </source>
</evidence>
<evidence type="ECO:0000256" key="4">
    <source>
        <dbReference type="ARBA" id="ARBA00022989"/>
    </source>
</evidence>
<evidence type="ECO:0000256" key="3">
    <source>
        <dbReference type="ARBA" id="ARBA00022692"/>
    </source>
</evidence>
<protein>
    <recommendedName>
        <fullName evidence="8">GtrA/DPMS transmembrane domain-containing protein</fullName>
    </recommendedName>
</protein>
<comment type="subcellular location">
    <subcellularLocation>
        <location evidence="1">Membrane</location>
        <topology evidence="1">Multi-pass membrane protein</topology>
    </subcellularLocation>
</comment>
<comment type="similarity">
    <text evidence="2">Belongs to the GtrA family.</text>
</comment>
<evidence type="ECO:0000313" key="9">
    <source>
        <dbReference type="EMBL" id="GAA1734489.1"/>
    </source>
</evidence>
<feature type="transmembrane region" description="Helical" evidence="7">
    <location>
        <begin position="86"/>
        <end position="105"/>
    </location>
</feature>
<evidence type="ECO:0000259" key="8">
    <source>
        <dbReference type="Pfam" id="PF04138"/>
    </source>
</evidence>
<keyword evidence="4 7" id="KW-1133">Transmembrane helix</keyword>
<keyword evidence="10" id="KW-1185">Reference proteome</keyword>
<dbReference type="EMBL" id="BAAALS010000001">
    <property type="protein sequence ID" value="GAA1734489.1"/>
    <property type="molecule type" value="Genomic_DNA"/>
</dbReference>
<keyword evidence="3 7" id="KW-0812">Transmembrane</keyword>
<dbReference type="InterPro" id="IPR051401">
    <property type="entry name" value="GtrA_CellWall_Glycosyl"/>
</dbReference>
<dbReference type="PANTHER" id="PTHR38459:SF1">
    <property type="entry name" value="PROPHAGE BACTOPRENOL-LINKED GLUCOSE TRANSLOCASE HOMOLOG"/>
    <property type="match status" value="1"/>
</dbReference>
<evidence type="ECO:0000256" key="2">
    <source>
        <dbReference type="ARBA" id="ARBA00009399"/>
    </source>
</evidence>
<dbReference type="RefSeq" id="WP_344075464.1">
    <property type="nucleotide sequence ID" value="NZ_BAAALS010000001.1"/>
</dbReference>
<sequence length="227" mass="24848">MRLVQRLPQRWQNLVHEMAKFGTIGVINLAVNLSVTNVLWLTVLHDGEVKAKAIGTLVATTAAYFMNRHWTYRDRPKSTLRREYALFFFFNMVGLIIESATVYLGKYGLHLTHWVALNAFAGIGIVLGTIFRFWAYRTHVFKKEPAETVAMEAFAAVPPELADEPDAAATKITQRDEVPTPVAAASAPAEPAPANGATGPATTGRPRTGGRVTPSQSGRRTASANSR</sequence>
<name>A0ABN2JPI7_9ACTN</name>
<feature type="transmembrane region" description="Helical" evidence="7">
    <location>
        <begin position="21"/>
        <end position="43"/>
    </location>
</feature>
<evidence type="ECO:0000256" key="7">
    <source>
        <dbReference type="SAM" id="Phobius"/>
    </source>
</evidence>
<accession>A0ABN2JPI7</accession>
<dbReference type="InterPro" id="IPR007267">
    <property type="entry name" value="GtrA_DPMS_TM"/>
</dbReference>
<feature type="region of interest" description="Disordered" evidence="6">
    <location>
        <begin position="166"/>
        <end position="227"/>
    </location>
</feature>
<proteinExistence type="inferred from homology"/>
<feature type="compositionally biased region" description="Polar residues" evidence="6">
    <location>
        <begin position="215"/>
        <end position="227"/>
    </location>
</feature>
<dbReference type="Pfam" id="PF04138">
    <property type="entry name" value="GtrA_DPMS_TM"/>
    <property type="match status" value="1"/>
</dbReference>
<organism evidence="9 10">
    <name type="scientific">Luedemannella helvata</name>
    <dbReference type="NCBI Taxonomy" id="349315"/>
    <lineage>
        <taxon>Bacteria</taxon>
        <taxon>Bacillati</taxon>
        <taxon>Actinomycetota</taxon>
        <taxon>Actinomycetes</taxon>
        <taxon>Micromonosporales</taxon>
        <taxon>Micromonosporaceae</taxon>
        <taxon>Luedemannella</taxon>
    </lineage>
</organism>
<evidence type="ECO:0000256" key="5">
    <source>
        <dbReference type="ARBA" id="ARBA00023136"/>
    </source>
</evidence>
<dbReference type="PANTHER" id="PTHR38459">
    <property type="entry name" value="PROPHAGE BACTOPRENOL-LINKED GLUCOSE TRANSLOCASE HOMOLOG"/>
    <property type="match status" value="1"/>
</dbReference>
<feature type="domain" description="GtrA/DPMS transmembrane" evidence="8">
    <location>
        <begin position="20"/>
        <end position="141"/>
    </location>
</feature>